<reference evidence="1 2" key="1">
    <citation type="submission" date="2021-03" db="EMBL/GenBank/DDBJ databases">
        <title>Complete genome of Streptomyces formicae strain 1H-GS9 (DSM 100524).</title>
        <authorList>
            <person name="Atanasov K.E."/>
            <person name="Altabella T."/>
            <person name="Ferrer A."/>
        </authorList>
    </citation>
    <scope>NUCLEOTIDE SEQUENCE [LARGE SCALE GENOMIC DNA]</scope>
    <source>
        <strain evidence="1 2">1H-GS9</strain>
    </source>
</reference>
<dbReference type="RefSeq" id="WP_242333743.1">
    <property type="nucleotide sequence ID" value="NZ_CP071872.1"/>
</dbReference>
<gene>
    <name evidence="1" type="ORF">J4032_25270</name>
</gene>
<dbReference type="EMBL" id="CP071872">
    <property type="protein sequence ID" value="UNM14333.1"/>
    <property type="molecule type" value="Genomic_DNA"/>
</dbReference>
<organism evidence="1 2">
    <name type="scientific">Streptomyces formicae</name>
    <dbReference type="NCBI Taxonomy" id="1616117"/>
    <lineage>
        <taxon>Bacteria</taxon>
        <taxon>Bacillati</taxon>
        <taxon>Actinomycetota</taxon>
        <taxon>Actinomycetes</taxon>
        <taxon>Kitasatosporales</taxon>
        <taxon>Streptomycetaceae</taxon>
        <taxon>Streptomyces</taxon>
    </lineage>
</organism>
<evidence type="ECO:0000313" key="2">
    <source>
        <dbReference type="Proteomes" id="UP000828924"/>
    </source>
</evidence>
<proteinExistence type="predicted"/>
<name>A0ABY3WX31_9ACTN</name>
<dbReference type="Proteomes" id="UP000828924">
    <property type="component" value="Chromosome"/>
</dbReference>
<evidence type="ECO:0008006" key="3">
    <source>
        <dbReference type="Google" id="ProtNLM"/>
    </source>
</evidence>
<keyword evidence="2" id="KW-1185">Reference proteome</keyword>
<evidence type="ECO:0000313" key="1">
    <source>
        <dbReference type="EMBL" id="UNM14333.1"/>
    </source>
</evidence>
<accession>A0ABY3WX31</accession>
<sequence>MTTADGWAGTVRARLGLGRILPLGTAADGAWLTERAARSVLHAAAAREVRGAVLGRLRIGLADPGLAAEPVVPPPPGALPPGLLRIEADFAAVPDEPIPVLAERLRAALHTAAVERLDLAVTEIDLRVTALLDASPGPEPEPDAGKPPAEVAAAAARGELGRAAAAVPGVARLTDVLGVAVRVAESSVRVECATARGHRPLTVALAVREAVAPLLAEPVPVAVLITDVPV</sequence>
<protein>
    <recommendedName>
        <fullName evidence="3">Nucleopolyhedrovirus P10 family protein</fullName>
    </recommendedName>
</protein>